<dbReference type="EMBL" id="JBHSAJ010000187">
    <property type="protein sequence ID" value="MFC3938793.1"/>
    <property type="molecule type" value="Genomic_DNA"/>
</dbReference>
<dbReference type="InterPro" id="IPR006680">
    <property type="entry name" value="Amidohydro-rel"/>
</dbReference>
<dbReference type="RefSeq" id="WP_055402405.1">
    <property type="nucleotide sequence ID" value="NZ_JAMXAX010000002.1"/>
</dbReference>
<accession>A0ABV8DJR7</accession>
<dbReference type="Pfam" id="PF04909">
    <property type="entry name" value="Amidohydro_2"/>
    <property type="match status" value="1"/>
</dbReference>
<sequence length="300" mass="32186">MPLPALTTPVPHSVGLNRPQRLLPPGACDSHMHIFDARFAQSAHWPRTPPDAPVAAYRQLQQRLGSTRTVVVTPSTYGTDNACTLDALYQLGDDARGVAVVDPRVSDAELARLAARRVCGLRVNFVSPQSWGTTTAQMLSTLAGKVARHADCVGWHIQVFAHPEQIVALAPVLQALPVPLVIDHLGRIDPAEGPSAQAFGVLRRLLDSGNTWVKLSGAYMRSAVRGPSYADTLPLGQALVRAAPSHLVWGSDWPHTTEAPGTVNDADLVDLLRAWAGSDAAMDRILVDNPARLYGFDATS</sequence>
<dbReference type="Proteomes" id="UP001595693">
    <property type="component" value="Unassembled WGS sequence"/>
</dbReference>
<dbReference type="InterPro" id="IPR052358">
    <property type="entry name" value="Aro_Compnd_Degr_Hydrolases"/>
</dbReference>
<evidence type="ECO:0000313" key="2">
    <source>
        <dbReference type="EMBL" id="MFC3938793.1"/>
    </source>
</evidence>
<gene>
    <name evidence="2" type="ORF">ACFOW3_29655</name>
</gene>
<dbReference type="PANTHER" id="PTHR35563:SF2">
    <property type="entry name" value="BARREL METAL-DEPENDENT HYDROLASE, PUTATIVE (AFU_ORTHOLOGUE AFUA_1G16240)-RELATED"/>
    <property type="match status" value="1"/>
</dbReference>
<proteinExistence type="predicted"/>
<organism evidence="2 3">
    <name type="scientific">Acidovorax facilis</name>
    <dbReference type="NCBI Taxonomy" id="12917"/>
    <lineage>
        <taxon>Bacteria</taxon>
        <taxon>Pseudomonadati</taxon>
        <taxon>Pseudomonadota</taxon>
        <taxon>Betaproteobacteria</taxon>
        <taxon>Burkholderiales</taxon>
        <taxon>Comamonadaceae</taxon>
        <taxon>Acidovorax</taxon>
    </lineage>
</organism>
<evidence type="ECO:0000313" key="3">
    <source>
        <dbReference type="Proteomes" id="UP001595693"/>
    </source>
</evidence>
<protein>
    <submittedName>
        <fullName evidence="2">Amidohydrolase family protein</fullName>
    </submittedName>
</protein>
<name>A0ABV8DJR7_9BURK</name>
<dbReference type="PANTHER" id="PTHR35563">
    <property type="entry name" value="BARREL METAL-DEPENDENT HYDROLASE, PUTATIVE (AFU_ORTHOLOGUE AFUA_1G16240)-RELATED"/>
    <property type="match status" value="1"/>
</dbReference>
<dbReference type="SUPFAM" id="SSF51556">
    <property type="entry name" value="Metallo-dependent hydrolases"/>
    <property type="match status" value="1"/>
</dbReference>
<keyword evidence="3" id="KW-1185">Reference proteome</keyword>
<comment type="caution">
    <text evidence="2">The sequence shown here is derived from an EMBL/GenBank/DDBJ whole genome shotgun (WGS) entry which is preliminary data.</text>
</comment>
<evidence type="ECO:0000259" key="1">
    <source>
        <dbReference type="Pfam" id="PF04909"/>
    </source>
</evidence>
<reference evidence="3" key="1">
    <citation type="journal article" date="2019" name="Int. J. Syst. Evol. Microbiol.">
        <title>The Global Catalogue of Microorganisms (GCM) 10K type strain sequencing project: providing services to taxonomists for standard genome sequencing and annotation.</title>
        <authorList>
            <consortium name="The Broad Institute Genomics Platform"/>
            <consortium name="The Broad Institute Genome Sequencing Center for Infectious Disease"/>
            <person name="Wu L."/>
            <person name="Ma J."/>
        </authorList>
    </citation>
    <scope>NUCLEOTIDE SEQUENCE [LARGE SCALE GENOMIC DNA]</scope>
    <source>
        <strain evidence="3">CCUG 2113</strain>
    </source>
</reference>
<feature type="domain" description="Amidohydrolase-related" evidence="1">
    <location>
        <begin position="28"/>
        <end position="296"/>
    </location>
</feature>
<dbReference type="InterPro" id="IPR032466">
    <property type="entry name" value="Metal_Hydrolase"/>
</dbReference>
<dbReference type="Gene3D" id="3.20.20.140">
    <property type="entry name" value="Metal-dependent hydrolases"/>
    <property type="match status" value="1"/>
</dbReference>